<name>A0A518FZV0_9BACT</name>
<reference evidence="2 3" key="1">
    <citation type="submission" date="2019-02" db="EMBL/GenBank/DDBJ databases">
        <title>Deep-cultivation of Planctomycetes and their phenomic and genomic characterization uncovers novel biology.</title>
        <authorList>
            <person name="Wiegand S."/>
            <person name="Jogler M."/>
            <person name="Boedeker C."/>
            <person name="Pinto D."/>
            <person name="Vollmers J."/>
            <person name="Rivas-Marin E."/>
            <person name="Kohn T."/>
            <person name="Peeters S.H."/>
            <person name="Heuer A."/>
            <person name="Rast P."/>
            <person name="Oberbeckmann S."/>
            <person name="Bunk B."/>
            <person name="Jeske O."/>
            <person name="Meyerdierks A."/>
            <person name="Storesund J.E."/>
            <person name="Kallscheuer N."/>
            <person name="Luecker S."/>
            <person name="Lage O.M."/>
            <person name="Pohl T."/>
            <person name="Merkel B.J."/>
            <person name="Hornburger P."/>
            <person name="Mueller R.-W."/>
            <person name="Bruemmer F."/>
            <person name="Labrenz M."/>
            <person name="Spormann A.M."/>
            <person name="Op den Camp H."/>
            <person name="Overmann J."/>
            <person name="Amann R."/>
            <person name="Jetten M.S.M."/>
            <person name="Mascher T."/>
            <person name="Medema M.H."/>
            <person name="Devos D.P."/>
            <person name="Kaster A.-K."/>
            <person name="Ovreas L."/>
            <person name="Rohde M."/>
            <person name="Galperin M.Y."/>
            <person name="Jogler C."/>
        </authorList>
    </citation>
    <scope>NUCLEOTIDE SEQUENCE [LARGE SCALE GENOMIC DNA]</scope>
    <source>
        <strain evidence="2 3">Q31a</strain>
    </source>
</reference>
<keyword evidence="3" id="KW-1185">Reference proteome</keyword>
<protein>
    <submittedName>
        <fullName evidence="2">Uncharacterized protein</fullName>
    </submittedName>
</protein>
<accession>A0A518FZV0</accession>
<dbReference type="AlphaFoldDB" id="A0A518FZV0"/>
<evidence type="ECO:0000313" key="3">
    <source>
        <dbReference type="Proteomes" id="UP000318017"/>
    </source>
</evidence>
<feature type="region of interest" description="Disordered" evidence="1">
    <location>
        <begin position="64"/>
        <end position="83"/>
    </location>
</feature>
<dbReference type="Proteomes" id="UP000318017">
    <property type="component" value="Chromosome"/>
</dbReference>
<dbReference type="KEGG" id="ahel:Q31a_01610"/>
<evidence type="ECO:0000313" key="2">
    <source>
        <dbReference type="EMBL" id="QDV21882.1"/>
    </source>
</evidence>
<organism evidence="2 3">
    <name type="scientific">Aureliella helgolandensis</name>
    <dbReference type="NCBI Taxonomy" id="2527968"/>
    <lineage>
        <taxon>Bacteria</taxon>
        <taxon>Pseudomonadati</taxon>
        <taxon>Planctomycetota</taxon>
        <taxon>Planctomycetia</taxon>
        <taxon>Pirellulales</taxon>
        <taxon>Pirellulaceae</taxon>
        <taxon>Aureliella</taxon>
    </lineage>
</organism>
<dbReference type="EMBL" id="CP036298">
    <property type="protein sequence ID" value="QDV21882.1"/>
    <property type="molecule type" value="Genomic_DNA"/>
</dbReference>
<feature type="compositionally biased region" description="Polar residues" evidence="1">
    <location>
        <begin position="65"/>
        <end position="83"/>
    </location>
</feature>
<gene>
    <name evidence="2" type="ORF">Q31a_01610</name>
</gene>
<evidence type="ECO:0000256" key="1">
    <source>
        <dbReference type="SAM" id="MobiDB-lite"/>
    </source>
</evidence>
<proteinExistence type="predicted"/>
<sequence>MYISIPPTGIQRGKIRLGIVRVQKTPAQAPTLSSIGLIIGRSRQLEYERIHPFWLELLPRPPFSTPSERSCSTNTFELQDAIS</sequence>